<dbReference type="PANTHER" id="PTHR12001">
    <property type="entry name" value="GERANYLGERANYL PYROPHOSPHATE SYNTHASE"/>
    <property type="match status" value="1"/>
</dbReference>
<protein>
    <submittedName>
        <fullName evidence="7">Heptaprenyl diphosphate synthase</fullName>
        <ecNumber evidence="7">2.5.1.30</ecNumber>
    </submittedName>
</protein>
<proteinExistence type="inferred from homology"/>
<dbReference type="SUPFAM" id="SSF48576">
    <property type="entry name" value="Terpenoid synthases"/>
    <property type="match status" value="1"/>
</dbReference>
<keyword evidence="8" id="KW-1185">Reference proteome</keyword>
<evidence type="ECO:0000256" key="6">
    <source>
        <dbReference type="RuleBase" id="RU004466"/>
    </source>
</evidence>
<dbReference type="Pfam" id="PF00348">
    <property type="entry name" value="polyprenyl_synt"/>
    <property type="match status" value="1"/>
</dbReference>
<dbReference type="SFLD" id="SFLDG01017">
    <property type="entry name" value="Polyprenyl_Transferase_Like"/>
    <property type="match status" value="1"/>
</dbReference>
<evidence type="ECO:0000256" key="3">
    <source>
        <dbReference type="ARBA" id="ARBA00022679"/>
    </source>
</evidence>
<dbReference type="InterPro" id="IPR033749">
    <property type="entry name" value="Polyprenyl_synt_CS"/>
</dbReference>
<dbReference type="CDD" id="cd00685">
    <property type="entry name" value="Trans_IPPS_HT"/>
    <property type="match status" value="1"/>
</dbReference>
<evidence type="ECO:0000256" key="4">
    <source>
        <dbReference type="ARBA" id="ARBA00022723"/>
    </source>
</evidence>
<sequence length="337" mass="35888">MNIVETVFPEDQELAAKITAQMEKVETQLASVLRGSDAFTDEVTQHLALAGGKRLRPLLCFMAAQLGPEPENERVLDAALSVELTHLASLYHDDVMDEAPMRRGVPTAQRLYGNSAAIMAGDVLFSRASATILRVGLAAVQAHVAAFERLCIGQLRETAGPKSGADPIAHYLDVLSGKTGSLIALAARHGVCAAAGDLQLAADLAEYGERIGVAFQLADDVIDLSEDGFVTGKTPGTDLLENVDTMPTLLLKKAAQAGTLDTAGQEILRLLESGEIAADDNLQRALAMLREHEVVAQTKELAAKWAADALSYLQRVPDGSVKDAFVGFAHAMVYRMA</sequence>
<dbReference type="Proteomes" id="UP001266099">
    <property type="component" value="Unassembled WGS sequence"/>
</dbReference>
<dbReference type="EMBL" id="JAVDUJ010000001">
    <property type="protein sequence ID" value="MDR6939271.1"/>
    <property type="molecule type" value="Genomic_DNA"/>
</dbReference>
<dbReference type="SFLD" id="SFLDS00005">
    <property type="entry name" value="Isoprenoid_Synthase_Type_I"/>
    <property type="match status" value="1"/>
</dbReference>
<evidence type="ECO:0000256" key="1">
    <source>
        <dbReference type="ARBA" id="ARBA00001946"/>
    </source>
</evidence>
<comment type="caution">
    <text evidence="7">The sequence shown here is derived from an EMBL/GenBank/DDBJ whole genome shotgun (WGS) entry which is preliminary data.</text>
</comment>
<evidence type="ECO:0000256" key="2">
    <source>
        <dbReference type="ARBA" id="ARBA00006706"/>
    </source>
</evidence>
<dbReference type="PROSITE" id="PS00444">
    <property type="entry name" value="POLYPRENYL_SYNTHASE_2"/>
    <property type="match status" value="1"/>
</dbReference>
<gene>
    <name evidence="7" type="ORF">J2S36_000814</name>
</gene>
<organism evidence="7 8">
    <name type="scientific">Arcanobacterium hippocoleae</name>
    <dbReference type="NCBI Taxonomy" id="149017"/>
    <lineage>
        <taxon>Bacteria</taxon>
        <taxon>Bacillati</taxon>
        <taxon>Actinomycetota</taxon>
        <taxon>Actinomycetes</taxon>
        <taxon>Actinomycetales</taxon>
        <taxon>Actinomycetaceae</taxon>
        <taxon>Arcanobacterium</taxon>
    </lineage>
</organism>
<keyword evidence="3 6" id="KW-0808">Transferase</keyword>
<dbReference type="GO" id="GO:0000010">
    <property type="term" value="F:heptaprenyl diphosphate synthase activity"/>
    <property type="evidence" value="ECO:0007669"/>
    <property type="project" value="UniProtKB-EC"/>
</dbReference>
<accession>A0ABU1T319</accession>
<dbReference type="InterPro" id="IPR008949">
    <property type="entry name" value="Isoprenoid_synthase_dom_sf"/>
</dbReference>
<dbReference type="Gene3D" id="1.10.600.10">
    <property type="entry name" value="Farnesyl Diphosphate Synthase"/>
    <property type="match status" value="1"/>
</dbReference>
<comment type="cofactor">
    <cofactor evidence="1">
        <name>Mg(2+)</name>
        <dbReference type="ChEBI" id="CHEBI:18420"/>
    </cofactor>
</comment>
<keyword evidence="4" id="KW-0479">Metal-binding</keyword>
<dbReference type="InterPro" id="IPR000092">
    <property type="entry name" value="Polyprenyl_synt"/>
</dbReference>
<comment type="similarity">
    <text evidence="2 6">Belongs to the FPP/GGPP synthase family.</text>
</comment>
<reference evidence="7 8" key="1">
    <citation type="submission" date="2023-07" db="EMBL/GenBank/DDBJ databases">
        <title>Sequencing the genomes of 1000 actinobacteria strains.</title>
        <authorList>
            <person name="Klenk H.-P."/>
        </authorList>
    </citation>
    <scope>NUCLEOTIDE SEQUENCE [LARGE SCALE GENOMIC DNA]</scope>
    <source>
        <strain evidence="7 8">DSM 15539</strain>
    </source>
</reference>
<keyword evidence="5" id="KW-0460">Magnesium</keyword>
<dbReference type="PANTHER" id="PTHR12001:SF69">
    <property type="entry name" value="ALL TRANS-POLYPRENYL-DIPHOSPHATE SYNTHASE PDSS1"/>
    <property type="match status" value="1"/>
</dbReference>
<evidence type="ECO:0000256" key="5">
    <source>
        <dbReference type="ARBA" id="ARBA00022842"/>
    </source>
</evidence>
<evidence type="ECO:0000313" key="8">
    <source>
        <dbReference type="Proteomes" id="UP001266099"/>
    </source>
</evidence>
<evidence type="ECO:0000313" key="7">
    <source>
        <dbReference type="EMBL" id="MDR6939271.1"/>
    </source>
</evidence>
<dbReference type="EC" id="2.5.1.30" evidence="7"/>
<name>A0ABU1T319_9ACTO</name>